<dbReference type="InterPro" id="IPR008979">
    <property type="entry name" value="Galactose-bd-like_sf"/>
</dbReference>
<dbReference type="InterPro" id="IPR011013">
    <property type="entry name" value="Gal_mutarotase_sf_dom"/>
</dbReference>
<dbReference type="RefSeq" id="WP_067773101.1">
    <property type="nucleotide sequence ID" value="NZ_LIGX01000007.1"/>
</dbReference>
<feature type="domain" description="Lyase N-terminal" evidence="2">
    <location>
        <begin position="37"/>
        <end position="162"/>
    </location>
</feature>
<dbReference type="InterPro" id="IPR014718">
    <property type="entry name" value="GH-type_carb-bd"/>
</dbReference>
<dbReference type="GO" id="GO:0030246">
    <property type="term" value="F:carbohydrate binding"/>
    <property type="evidence" value="ECO:0007669"/>
    <property type="project" value="InterPro"/>
</dbReference>
<dbReference type="OrthoDB" id="9813244at2"/>
<dbReference type="Gene3D" id="2.70.98.10">
    <property type="match status" value="1"/>
</dbReference>
<name>A0A1C7PEC7_9BACT</name>
<proteinExistence type="predicted"/>
<dbReference type="AlphaFoldDB" id="A0A1C7PEC7"/>
<feature type="chain" id="PRO_5014266553" evidence="1">
    <location>
        <begin position="23"/>
        <end position="957"/>
    </location>
</feature>
<dbReference type="GO" id="GO:0005975">
    <property type="term" value="P:carbohydrate metabolic process"/>
    <property type="evidence" value="ECO:0007669"/>
    <property type="project" value="InterPro"/>
</dbReference>
<dbReference type="Gene3D" id="2.60.220.10">
    <property type="entry name" value="Polysaccharide lyase family 8-like, C-terminal"/>
    <property type="match status" value="1"/>
</dbReference>
<dbReference type="GO" id="GO:0005576">
    <property type="term" value="C:extracellular region"/>
    <property type="evidence" value="ECO:0007669"/>
    <property type="project" value="InterPro"/>
</dbReference>
<dbReference type="Gene3D" id="2.60.120.430">
    <property type="entry name" value="Galactose-binding lectin"/>
    <property type="match status" value="1"/>
</dbReference>
<keyword evidence="4" id="KW-0456">Lyase</keyword>
<dbReference type="Pfam" id="PF09093">
    <property type="entry name" value="Lyase_catalyt"/>
    <property type="match status" value="1"/>
</dbReference>
<protein>
    <submittedName>
        <fullName evidence="4">Lyase catalytic</fullName>
    </submittedName>
</protein>
<dbReference type="InterPro" id="IPR015176">
    <property type="entry name" value="Lyase_N"/>
</dbReference>
<feature type="domain" description="Lyase catalytic" evidence="3">
    <location>
        <begin position="219"/>
        <end position="544"/>
    </location>
</feature>
<dbReference type="InterPro" id="IPR011071">
    <property type="entry name" value="Lyase_8-like_C"/>
</dbReference>
<dbReference type="InterPro" id="IPR015177">
    <property type="entry name" value="Lyase_catalyt"/>
</dbReference>
<dbReference type="SUPFAM" id="SSF48230">
    <property type="entry name" value="Chondroitin AC/alginate lyase"/>
    <property type="match status" value="1"/>
</dbReference>
<dbReference type="GO" id="GO:0006027">
    <property type="term" value="P:glycosaminoglycan catabolic process"/>
    <property type="evidence" value="ECO:0007669"/>
    <property type="project" value="InterPro"/>
</dbReference>
<dbReference type="InterPro" id="IPR008929">
    <property type="entry name" value="Chondroitin_lyas"/>
</dbReference>
<evidence type="ECO:0000256" key="1">
    <source>
        <dbReference type="SAM" id="SignalP"/>
    </source>
</evidence>
<reference evidence="5" key="1">
    <citation type="submission" date="2016-09" db="EMBL/GenBank/DDBJ databases">
        <authorList>
            <person name="Koehorst J."/>
        </authorList>
    </citation>
    <scope>NUCLEOTIDE SEQUENCE [LARGE SCALE GENOMIC DNA]</scope>
</reference>
<keyword evidence="1" id="KW-0732">Signal</keyword>
<sequence length="957" mass="107021">MNATFRHAIAAILLATTTPAWAQEPQADFETGSNGWQASQGSRISIDGTHYKSGAHALLWAWTRPDATLAYTFPTQKTARHKNAVTHLGLWLYNESPKRERLYLDLYKGDTLIASCWYNLRYTGWRVLGLNTATLGLPTGTEYDKAIFRTDSPSGTVWIDAVKPAFLSAPVQPDDQQPWAGNPALLRETPDKTCYSQHDISLNRHYLPPLVPAERISPKAKQDMNNLDRHYLGKPGSGGLPYTDFPSLAKTFETLGIKEQNGIVTGPPLALSDNGFHTIPGSISFNRTYVPLLRQLSTAIHKEQGENRTRVENMYILLCRHLLDQGHQEGSGNFGWIGNGYDYRYYTPALYAHRDLLARAGILDGIAKNAAWLNMGHAMMSDAPFSSCDQFYNYSSHLPGAILMIPDEAERYQRLRAYKQYLDRTIGQNPLPFGRDGTAHHHTGHHLSYGGYTPPAMMHTQILPFRDTEFRISPQTQEKLRHYALACSWQTIHNKLAPNLYLRSGAPLDFSAANICLRLAQMGSPDGKNPVDQEMASLYLTAIDGSDTPEARQYQAMGIAPARIEGHFNLNLAATALHRRENWQAAAVGMLQMHRGLEIYGWTESNNYGRYSRNATIYLTLGKETGWRREGWNWNHWPAGTNPVRDNHDLFEGYSLYNNANNMAGGTGLDGDGVWGNDFRCRDIAFKKSAYFFGNLVTVITTGITPIDAKDKQIVTTLYQQSTESGPGHPLINGTASDKTDLDGKTSTLLTDTLGNSYYIHPGAPVRYSRREQEWTYFNKRDLKNPQDNPCIDIRKKHFRETPLAANAKYYTPTRGTFDLAYIDHGTNPAGASCAYTVCIAPTPQQAAAFEQTIATSAPPVRILRQDDTVHAVHHEPTKTTGYTVFAPCSDLPAPLKSIDRPGFVIIKDLGDRYRLSLATGDPEHNKEYRLEFHDGTTATIRPDHPLTVTQTIRKKQ</sequence>
<dbReference type="KEGG" id="agl:PYTT_0964"/>
<dbReference type="InterPro" id="IPR039174">
    <property type="entry name" value="Chondroitin_ABC_lyase"/>
</dbReference>
<keyword evidence="5" id="KW-1185">Reference proteome</keyword>
<dbReference type="GO" id="GO:0016837">
    <property type="term" value="F:carbon-oxygen lyase activity, acting on polysaccharides"/>
    <property type="evidence" value="ECO:0007669"/>
    <property type="project" value="UniProtKB-ARBA"/>
</dbReference>
<dbReference type="Pfam" id="PF09092">
    <property type="entry name" value="Lyase_N"/>
    <property type="match status" value="1"/>
</dbReference>
<dbReference type="EMBL" id="LT629973">
    <property type="protein sequence ID" value="SEH81749.1"/>
    <property type="molecule type" value="Genomic_DNA"/>
</dbReference>
<dbReference type="PANTHER" id="PTHR37322:SF3">
    <property type="entry name" value="CHONDROITIN SULFATE ABC EXOLYASE"/>
    <property type="match status" value="1"/>
</dbReference>
<dbReference type="PANTHER" id="PTHR37322">
    <property type="match status" value="1"/>
</dbReference>
<organism evidence="4 5">
    <name type="scientific">Akkermansia glycaniphila</name>
    <dbReference type="NCBI Taxonomy" id="1679444"/>
    <lineage>
        <taxon>Bacteria</taxon>
        <taxon>Pseudomonadati</taxon>
        <taxon>Verrucomicrobiota</taxon>
        <taxon>Verrucomicrobiia</taxon>
        <taxon>Verrucomicrobiales</taxon>
        <taxon>Akkermansiaceae</taxon>
        <taxon>Akkermansia</taxon>
    </lineage>
</organism>
<dbReference type="SUPFAM" id="SSF49785">
    <property type="entry name" value="Galactose-binding domain-like"/>
    <property type="match status" value="1"/>
</dbReference>
<dbReference type="Proteomes" id="UP000176204">
    <property type="component" value="Chromosome I"/>
</dbReference>
<evidence type="ECO:0000313" key="4">
    <source>
        <dbReference type="EMBL" id="SEH81749.1"/>
    </source>
</evidence>
<evidence type="ECO:0000259" key="3">
    <source>
        <dbReference type="Pfam" id="PF09093"/>
    </source>
</evidence>
<accession>A0A1C7PEC7</accession>
<feature type="signal peptide" evidence="1">
    <location>
        <begin position="1"/>
        <end position="22"/>
    </location>
</feature>
<evidence type="ECO:0000259" key="2">
    <source>
        <dbReference type="Pfam" id="PF09092"/>
    </source>
</evidence>
<dbReference type="STRING" id="1679444.PYTT_0964"/>
<dbReference type="SUPFAM" id="SSF49863">
    <property type="entry name" value="Hyaluronate lyase-like, C-terminal domain"/>
    <property type="match status" value="1"/>
</dbReference>
<evidence type="ECO:0000313" key="5">
    <source>
        <dbReference type="Proteomes" id="UP000176204"/>
    </source>
</evidence>
<dbReference type="Gene3D" id="1.50.10.100">
    <property type="entry name" value="Chondroitin AC/alginate lyase"/>
    <property type="match status" value="1"/>
</dbReference>
<dbReference type="SUPFAM" id="SSF74650">
    <property type="entry name" value="Galactose mutarotase-like"/>
    <property type="match status" value="1"/>
</dbReference>
<gene>
    <name evidence="4" type="ORF">PYTT_0964</name>
</gene>